<evidence type="ECO:0000256" key="1">
    <source>
        <dbReference type="ARBA" id="ARBA00001946"/>
    </source>
</evidence>
<dbReference type="Proteomes" id="UP001519328">
    <property type="component" value="Unassembled WGS sequence"/>
</dbReference>
<dbReference type="SFLD" id="SFLDG01135">
    <property type="entry name" value="C1.5.6:_HAD__Beta-PGM__Phospha"/>
    <property type="match status" value="1"/>
</dbReference>
<sequence>MQTKTLIGEWGKMIKAVLFDLDGTLLNRDESVKMFVDKQYERLHKWLSHVPKDKYIARFIELDNQGYVWKDTVYQQLVDEFNITGITWEDLLQDYISEFKNSCIPFPNLINMLEKLRNSYLTLGMITNGKGQFQMDNMRALGIENYFETILISEWEGTKKPDPKIFNKALDKLNVSSTEAIFIGDHPEKDVIAARNAGIKGIWKIDNRGSDIEADYKVDDLEEIPLIIRELNNNSLSDLASKVLK</sequence>
<protein>
    <submittedName>
        <fullName evidence="5">Hydrolase of the HAD superfamily</fullName>
    </submittedName>
</protein>
<dbReference type="InterPro" id="IPR041492">
    <property type="entry name" value="HAD_2"/>
</dbReference>
<dbReference type="NCBIfam" id="TIGR01549">
    <property type="entry name" value="HAD-SF-IA-v1"/>
    <property type="match status" value="1"/>
</dbReference>
<dbReference type="InterPro" id="IPR006439">
    <property type="entry name" value="HAD-SF_hydro_IA"/>
</dbReference>
<evidence type="ECO:0000313" key="6">
    <source>
        <dbReference type="Proteomes" id="UP001519328"/>
    </source>
</evidence>
<gene>
    <name evidence="5" type="ORF">J2Z82_002637</name>
</gene>
<evidence type="ECO:0000313" key="5">
    <source>
        <dbReference type="EMBL" id="MBP1949697.1"/>
    </source>
</evidence>
<dbReference type="Gene3D" id="1.10.150.520">
    <property type="match status" value="1"/>
</dbReference>
<accession>A0ABS4HGZ6</accession>
<comment type="cofactor">
    <cofactor evidence="1">
        <name>Mg(2+)</name>
        <dbReference type="ChEBI" id="CHEBI:18420"/>
    </cofactor>
</comment>
<dbReference type="EMBL" id="JAGGKK010000014">
    <property type="protein sequence ID" value="MBP1949697.1"/>
    <property type="molecule type" value="Genomic_DNA"/>
</dbReference>
<dbReference type="NCBIfam" id="TIGR01509">
    <property type="entry name" value="HAD-SF-IA-v3"/>
    <property type="match status" value="1"/>
</dbReference>
<dbReference type="InterPro" id="IPR036412">
    <property type="entry name" value="HAD-like_sf"/>
</dbReference>
<keyword evidence="4" id="KW-0460">Magnesium</keyword>
<proteinExistence type="predicted"/>
<dbReference type="GO" id="GO:0016787">
    <property type="term" value="F:hydrolase activity"/>
    <property type="evidence" value="ECO:0007669"/>
    <property type="project" value="UniProtKB-KW"/>
</dbReference>
<dbReference type="PANTHER" id="PTHR46470:SF2">
    <property type="entry name" value="GLYCERALDEHYDE 3-PHOSPHATE PHOSPHATASE"/>
    <property type="match status" value="1"/>
</dbReference>
<evidence type="ECO:0000256" key="3">
    <source>
        <dbReference type="ARBA" id="ARBA00022801"/>
    </source>
</evidence>
<reference evidence="5 6" key="1">
    <citation type="submission" date="2021-03" db="EMBL/GenBank/DDBJ databases">
        <title>Genomic Encyclopedia of Type Strains, Phase IV (KMG-IV): sequencing the most valuable type-strain genomes for metagenomic binning, comparative biology and taxonomic classification.</title>
        <authorList>
            <person name="Goeker M."/>
        </authorList>
    </citation>
    <scope>NUCLEOTIDE SEQUENCE [LARGE SCALE GENOMIC DNA]</scope>
    <source>
        <strain evidence="5 6">DSM 21085</strain>
    </source>
</reference>
<dbReference type="InterPro" id="IPR051400">
    <property type="entry name" value="HAD-like_hydrolase"/>
</dbReference>
<evidence type="ECO:0000256" key="4">
    <source>
        <dbReference type="ARBA" id="ARBA00022842"/>
    </source>
</evidence>
<dbReference type="InterPro" id="IPR023214">
    <property type="entry name" value="HAD_sf"/>
</dbReference>
<organism evidence="5 6">
    <name type="scientific">Virgibacillus litoralis</name>
    <dbReference type="NCBI Taxonomy" id="578221"/>
    <lineage>
        <taxon>Bacteria</taxon>
        <taxon>Bacillati</taxon>
        <taxon>Bacillota</taxon>
        <taxon>Bacilli</taxon>
        <taxon>Bacillales</taxon>
        <taxon>Bacillaceae</taxon>
        <taxon>Virgibacillus</taxon>
    </lineage>
</organism>
<evidence type="ECO:0000256" key="2">
    <source>
        <dbReference type="ARBA" id="ARBA00022723"/>
    </source>
</evidence>
<comment type="caution">
    <text evidence="5">The sequence shown here is derived from an EMBL/GenBank/DDBJ whole genome shotgun (WGS) entry which is preliminary data.</text>
</comment>
<dbReference type="PROSITE" id="PS01228">
    <property type="entry name" value="COF_1"/>
    <property type="match status" value="1"/>
</dbReference>
<keyword evidence="2" id="KW-0479">Metal-binding</keyword>
<dbReference type="SFLD" id="SFLDG01129">
    <property type="entry name" value="C1.5:_HAD__Beta-PGM__Phosphata"/>
    <property type="match status" value="1"/>
</dbReference>
<dbReference type="PANTHER" id="PTHR46470">
    <property type="entry name" value="N-ACYLNEURAMINATE-9-PHOSPHATASE"/>
    <property type="match status" value="1"/>
</dbReference>
<dbReference type="Gene3D" id="3.40.50.1000">
    <property type="entry name" value="HAD superfamily/HAD-like"/>
    <property type="match status" value="1"/>
</dbReference>
<dbReference type="Pfam" id="PF13419">
    <property type="entry name" value="HAD_2"/>
    <property type="match status" value="1"/>
</dbReference>
<keyword evidence="6" id="KW-1185">Reference proteome</keyword>
<dbReference type="SFLD" id="SFLDS00003">
    <property type="entry name" value="Haloacid_Dehalogenase"/>
    <property type="match status" value="1"/>
</dbReference>
<dbReference type="PRINTS" id="PR00413">
    <property type="entry name" value="HADHALOGNASE"/>
</dbReference>
<dbReference type="SUPFAM" id="SSF56784">
    <property type="entry name" value="HAD-like"/>
    <property type="match status" value="1"/>
</dbReference>
<keyword evidence="3 5" id="KW-0378">Hydrolase</keyword>
<name>A0ABS4HGZ6_9BACI</name>